<feature type="domain" description="Carrier" evidence="7">
    <location>
        <begin position="2626"/>
        <end position="2701"/>
    </location>
</feature>
<dbReference type="FunFam" id="1.10.1200.10:FF:000016">
    <property type="entry name" value="Non-ribosomal peptide synthase"/>
    <property type="match status" value="3"/>
</dbReference>
<dbReference type="SMART" id="SM00823">
    <property type="entry name" value="PKS_PP"/>
    <property type="match status" value="4"/>
</dbReference>
<dbReference type="GO" id="GO:0005829">
    <property type="term" value="C:cytosol"/>
    <property type="evidence" value="ECO:0007669"/>
    <property type="project" value="TreeGrafter"/>
</dbReference>
<organism evidence="8">
    <name type="scientific">Streptomyces sp. Y1</name>
    <dbReference type="NCBI Taxonomy" id="3238634"/>
    <lineage>
        <taxon>Bacteria</taxon>
        <taxon>Bacillati</taxon>
        <taxon>Actinomycetota</taxon>
        <taxon>Actinomycetes</taxon>
        <taxon>Kitasatosporales</taxon>
        <taxon>Streptomycetaceae</taxon>
        <taxon>Streptomyces</taxon>
    </lineage>
</organism>
<dbReference type="SUPFAM" id="SSF56801">
    <property type="entry name" value="Acetyl-CoA synthetase-like"/>
    <property type="match status" value="4"/>
</dbReference>
<dbReference type="FunFam" id="3.30.559.30:FF:000001">
    <property type="entry name" value="Non-ribosomal peptide synthetase"/>
    <property type="match status" value="2"/>
</dbReference>
<dbReference type="SUPFAM" id="SSF52777">
    <property type="entry name" value="CoA-dependent acyltransferases"/>
    <property type="match status" value="8"/>
</dbReference>
<dbReference type="FunFam" id="3.40.50.980:FF:000001">
    <property type="entry name" value="Non-ribosomal peptide synthetase"/>
    <property type="match status" value="4"/>
</dbReference>
<keyword evidence="5" id="KW-0677">Repeat</keyword>
<dbReference type="InterPro" id="IPR025110">
    <property type="entry name" value="AMP-bd_C"/>
</dbReference>
<keyword evidence="3" id="KW-0596">Phosphopantetheine</keyword>
<dbReference type="Pfam" id="PF00501">
    <property type="entry name" value="AMP-binding"/>
    <property type="match status" value="4"/>
</dbReference>
<feature type="domain" description="Carrier" evidence="7">
    <location>
        <begin position="1578"/>
        <end position="1653"/>
    </location>
</feature>
<feature type="domain" description="Carrier" evidence="7">
    <location>
        <begin position="3673"/>
        <end position="3747"/>
    </location>
</feature>
<dbReference type="GO" id="GO:0008610">
    <property type="term" value="P:lipid biosynthetic process"/>
    <property type="evidence" value="ECO:0007669"/>
    <property type="project" value="UniProtKB-ARBA"/>
</dbReference>
<evidence type="ECO:0000256" key="1">
    <source>
        <dbReference type="ARBA" id="ARBA00001957"/>
    </source>
</evidence>
<dbReference type="PROSITE" id="PS00012">
    <property type="entry name" value="PHOSPHOPANTETHEINE"/>
    <property type="match status" value="4"/>
</dbReference>
<dbReference type="PANTHER" id="PTHR45527">
    <property type="entry name" value="NONRIBOSOMAL PEPTIDE SYNTHETASE"/>
    <property type="match status" value="1"/>
</dbReference>
<dbReference type="NCBIfam" id="TIGR01720">
    <property type="entry name" value="NRPS-para261"/>
    <property type="match status" value="1"/>
</dbReference>
<dbReference type="GO" id="GO:0031177">
    <property type="term" value="F:phosphopantetheine binding"/>
    <property type="evidence" value="ECO:0007669"/>
    <property type="project" value="InterPro"/>
</dbReference>
<dbReference type="PROSITE" id="PS50075">
    <property type="entry name" value="CARRIER"/>
    <property type="match status" value="4"/>
</dbReference>
<dbReference type="Pfam" id="PF00550">
    <property type="entry name" value="PP-binding"/>
    <property type="match status" value="4"/>
</dbReference>
<dbReference type="InterPro" id="IPR045851">
    <property type="entry name" value="AMP-bd_C_sf"/>
</dbReference>
<dbReference type="NCBIfam" id="NF003417">
    <property type="entry name" value="PRK04813.1"/>
    <property type="match status" value="4"/>
</dbReference>
<dbReference type="CDD" id="cd19540">
    <property type="entry name" value="LCL_NRPS-like"/>
    <property type="match status" value="3"/>
</dbReference>
<dbReference type="InterPro" id="IPR010060">
    <property type="entry name" value="NRPS_synth"/>
</dbReference>
<dbReference type="NCBIfam" id="TIGR01733">
    <property type="entry name" value="AA-adenyl-dom"/>
    <property type="match status" value="4"/>
</dbReference>
<dbReference type="InterPro" id="IPR009081">
    <property type="entry name" value="PP-bd_ACP"/>
</dbReference>
<dbReference type="GO" id="GO:0017000">
    <property type="term" value="P:antibiotic biosynthetic process"/>
    <property type="evidence" value="ECO:0007669"/>
    <property type="project" value="UniProtKB-KW"/>
</dbReference>
<dbReference type="InterPro" id="IPR036736">
    <property type="entry name" value="ACP-like_sf"/>
</dbReference>
<dbReference type="PROSITE" id="PS00455">
    <property type="entry name" value="AMP_BINDING"/>
    <property type="match status" value="4"/>
</dbReference>
<sequence>MSETGNTGLPVAAAGAAAGTEPAASAVEELTAAELFAARVAAAPDAPALVFEGGELSAAELDARAGKLARHLVGMGVGPESFVALALPRSVELVVAVLAVWKAGGAYLPVDPVYPADRISYMLEDAEPPLVLTRSDVADRVPAGRPVVVLDDPAVLAAVEAQSPAGRPVTVRPSNPAYLIYTSGSTGRPKGVVVSHAGVAGLLATQRDRLEAGPGKRVLQFASPSFDAAFWELCLGLFSGAALVVAPAEKLLPGEGLAQVLTGFGVTHVLLPPVVLAAMEPGEDLLPGGWLVSGGEALSGEVAGRWSTGRHLVNAYGPTEATVAVTLSGALSGTATPPIGFPVLNARLYVLDPDLRPVAPGVVGELYVAGPGLARGYLKRPGMTAERFLADPYGPAGSRMYRTGDLVRQTAGGELDYHGRVDDQVKIRGFRIELGEVEATLAGQPGVGQAAVLAREDQPGARQLVGYVVPRDGAQLDPAALRAGVGESLPDHMVPAAFVVLDAFPVTPNGKLDRKALPAPDFSALGGGRRPRTAQEELLCAVFAELLGVPDVGIDDDFFHLGGHSLLATRLVGRIRSALGVELAVRAVFEAPTVAALAARLADAGQARPALLPAVRPERVPLSFAQRRLWFLHRLEGPSATYNLPMALRLSGALDREALAEALADVVGRHESLRTVFPEDEGVPYQRVLEGVAPELAVREVTAGEVEGALSAAAAVGFALESEIPLRAELFVLGADECVLLLTLHHIAGDGWSLVPLSTDLATAYAARVRGEAPQWKPLAVQYADFALWQQGLLGEEGDPESVISRQLDFWKAELAGVPEELNIPTDRRRPAAASHRGASLTFTVPPEVHSGLLALARESGATLYMVAQAAMAALLTRLGAGEDVPIGGVVAGRTDEALDELVGFFVNTVVLRSDTSGDPTFRELLGRVRESDLAAFAHQDVPFERLVDAVGVNRSLARHPLFQVMLVLQNNERARFTFADLNADLHRVDAGVAKFDLFFELIEQAEGGLAGLLEYSCDLFDPETAERICERFVRVLTAAAAEPDERIGRIEVLDADERRRVLEEWSSAPCAVEALTAAELFAARVAAAPDAPALLFEGGELSAAELDARVTKLARYLVGRGVGPESFVALALPRSVELVVAVLAVWKAGGAYLPVDPAYPAERISYMLDDARPQLVLTRSDVADRVPDGRPATVLDDPAVIAAVEAQSAAELVSPARLSNPAYVIYTSGSTGRPKGVVVSHAGVAGMLATQVERAPVGPGSRVLQFASPSFDVAFWDLAMGLFTGAALVVAPAEKLVPGEGLAQVLTGFGVTHALLPPVVLAAMEPSDELLPGGFLMAAGEALPGEVVGRWSPGRTLLNVYGPTESTVAATVSGSGLSGSATPSLGKAVVGSRLYVLDSGLRPVVPGVVGELYIAGDGLARGYLGRSDLTGERFTADPFGPAGSRMYRSGDLVRQSAGGELDYLGRVDHQVKIRGFRIELGEIESVLAAHPAVGQVAVLAREDQQGGRQVVAYLVAAPGAELPDTAELRAYVGGMLPDYMVPAAFVVLDAFPVTPNGKLDRKALPAPDFSAARSGRRPRTAQEELLCAVFAELLGVPDVGIDDDFFHLGGHSLLATRLVGRIRSALGVELAVRAVFEAPTVAALAAQLADAGQARPALLPAVRPDRVPLSFAQRRLWFLHRLEGPSATYNLPMALRLSGALDREALAAALADVVGRHESLRTVFPEDDGVPYQEVLADAVPELLVRRTTESALADALVAAAATGFELERELPLRAELFVLGEEDHALLLTLHHIAGDGWSMAPLGADLATAYAARVRGEAPAWKPLAVQYADYALWQQGLLGEEGDPDSVISRQLAFWKSELADAPEELNIPTDRQRPAAASYRGASLRFTVPPEVHAGLLALARESRATLYMVAQAGLAALLTRLGAGEDVPIGGVVAGRTDEALDELVGFFVNTVVLRTDTSGDPTFRELLGRVRESDLAAFAHQDVPFERLVDAVSSNRSLARHPLFQVMLVLQNNATAELGLPGLTGRELRVDPGVAKFDLAFELIEQAEGGLAGLLEYSCDLFDPETAERICERFVRVLTAAAAEPDLRIGRIEVLDADERRRVLEGWSSAPCAVEALTAAELFAARVAAAPDAPALLFEGGSYSAAELDARVTKLARHLVELGVGPETFVALALPRSVELVVAVLAVWKAGGAYLPVDPAYPADRISYMLEDAEPPLVLTRSDVADRVPAGRPVVVLDDPAVIAAVEAQSAAELVSPARLSNPAYLIYTSGSTGRPKGVVVSHAGVAGMLATQVERAPVDADSRVLQFASPSFDVAFWDLAMGLFSVGTLVVAPAERLQAGEELRRTLVEFGVTHVLLPPVVLAAMEPSDELLSDGFLMAAGEALPGEVVGRWSPGRTLLNVYGPTESTVAATVSGSGLSGSATPSLGRAVLGTRLYVLDPGLRPVVPGVVGELYIAGDGLARGYLKRPGMTAERFVADAYGPVGSRMYRTGDLVRQSAGGELDYLGRVDHQVKIRGFRIELGEIESVLAAHPAVGQVAVLAREDQQGGRQVVAYLVAAPGGELPDTAELRAYVGGTLPDYMVPAAFVALDAFPVTPNGKLDRKALPAPDFSAARSGRRPRTAQEELLCAVFAELLGVPDVGIDDDFFHLGGHSLLATRLVGRIRSALGVELAVRAVFEAPTVAGLAARLAQETGQARPALLPAVRPERVPLSFAQRRLWFLHRLEGPSGTYNIPMALRLSGALDREALAAALADVVGRHESLRTVFPEDEGVPYQRVLEGVAPELAVREVTAGEVEGALSAAAAVGFALESEIPLRAELFVLGEDDHALLLTIHHIAGDGWSLAPLSEDLATAYAARVRGEAPQWKPLPVQYADYTLWQQGLLGDEDDPDSVISRQLAFWKAELADAPEELNIPTDRQRPAASSYRGASLTFTVPPEVHSGLLALAHESRSTLYMVAQAGLAALLTRLGAGEDLPIGGVVACRTDEALDELVGFFINTVVLRTDTSGDPTFRELLGRVRESDLAAFAHQDVPFERLVDAVGANRSLARHPLFQVMLVLQNTEQARFAFADLSADWRWVDAGVAKFDLSFELTEQAEGGLAGLLEYSSDLFDPETAERICERFVRVLAAVAAEPDQRIGRIDVLGAAERRRVLEEWSSAPRAVEELTAAELFAARVAAAPDAPAVLFEGGELSAAELDVRATKLARRLVDLGVGPETFVALALPRSVDVVVAVLAVWKAGGAYLPVDPAYPAERISYMLEDARPRLVLTRSDVADRVPAGRPVVVLDDPAVIAAVEAQSAAELVSPARLSNPAYLIYTSGSTGRPKGVVVSHTGVASMLAGQVDRLEAGPGKRVLQFASPSFDAAFWELSLGLFSGAALVVAPADKLLPGEELAQALTGFGVTHVLLPPVVLAAMEPAEDLLPGGWLVSGGEALSGEAAGRWATGRHLVNAYGPTEATVAVTLSAALSGTATPPIGTPLANARLYVLDSGLQPVAPGVVGELYIAGPALARGYLGRPDLTGERFVADPHGPAGSRMYRTGDLARWGADGQLRYAGRADHQVQLRGFRIELGEVEAALAGQPGVGQAAVLIREDQPGVRQLVGYAVAADGAGLDPAGLRAGVGEALPDYMVPVAVVVLDAFPVTPNGKLDRKALPAPDLSAGTTGTAARDGREEVLCGLFAELLGLAAVGVHDSFFDLGGDSIVSIQLVSRARKAGLVITPRQVFEHKTVAALAAVAEDLASGAAAAVADSGLGRIPATPVMRWLFGRGGPLGRFNQSMLLNAPAALTEEHLAAALQAVLDHHDVLRARLVPAGAQEAAGAPGAADGPELDVPPPGSVRAAELVSRIDLTAAGALGLRELVAREGEAAAGRLDPERGVMVQAVWFDAGPDAPGRLLLVVQHLAVDGVSWRILVPDLAAAWEAVAAGREPVLDPVATSFRSWSRGLAEAAEAPARRGELSLWERQLDVIDPPVGDRPFDPAEDLTGTARTLVRTLPSDLTAELLTSVPAAYHAGVNDVLLTAFALAVADHRRRHDRAGDGSVLVDLEGHGREDVVGGADVSRTVGWFTSVHPVRLAPAVRDWAGLWAGGAPVGQALKLVKEQLRALPDRGLGYGLLRHLNPDTGPQLEAFGEPQFGFNYLGRFPAAGGEPWSTAAEAEALGGGTDPAMPMTHLVELEVLTEDHPTGPRLVATWSWAGLAVPEATVAELADLWFRALRVTAEHARTAGSGGHTPSDLSLVSLSQAEIDLLEADWRL</sequence>
<dbReference type="FunFam" id="3.30.300.30:FF:000010">
    <property type="entry name" value="Enterobactin synthetase component F"/>
    <property type="match status" value="4"/>
</dbReference>
<protein>
    <submittedName>
        <fullName evidence="8">Amino acid adenylation domain-containing protein</fullName>
    </submittedName>
</protein>
<comment type="similarity">
    <text evidence="2">Belongs to the ATP-dependent AMP-binding enzyme family.</text>
</comment>
<dbReference type="Gene3D" id="1.10.1200.10">
    <property type="entry name" value="ACP-like"/>
    <property type="match status" value="4"/>
</dbReference>
<evidence type="ECO:0000256" key="3">
    <source>
        <dbReference type="ARBA" id="ARBA00022450"/>
    </source>
</evidence>
<dbReference type="InterPro" id="IPR020845">
    <property type="entry name" value="AMP-binding_CS"/>
</dbReference>
<comment type="cofactor">
    <cofactor evidence="1">
        <name>pantetheine 4'-phosphate</name>
        <dbReference type="ChEBI" id="CHEBI:47942"/>
    </cofactor>
</comment>
<dbReference type="GO" id="GO:0003824">
    <property type="term" value="F:catalytic activity"/>
    <property type="evidence" value="ECO:0007669"/>
    <property type="project" value="InterPro"/>
</dbReference>
<dbReference type="Gene3D" id="3.30.559.30">
    <property type="entry name" value="Nonribosomal peptide synthetase, condensation domain"/>
    <property type="match status" value="4"/>
</dbReference>
<dbReference type="InterPro" id="IPR001242">
    <property type="entry name" value="Condensation_dom"/>
</dbReference>
<dbReference type="PANTHER" id="PTHR45527:SF1">
    <property type="entry name" value="FATTY ACID SYNTHASE"/>
    <property type="match status" value="1"/>
</dbReference>
<evidence type="ECO:0000313" key="8">
    <source>
        <dbReference type="EMBL" id="XDQ82224.1"/>
    </source>
</evidence>
<feature type="domain" description="Carrier" evidence="7">
    <location>
        <begin position="530"/>
        <end position="605"/>
    </location>
</feature>
<dbReference type="Gene3D" id="3.30.300.30">
    <property type="match status" value="4"/>
</dbReference>
<evidence type="ECO:0000259" key="7">
    <source>
        <dbReference type="PROSITE" id="PS50075"/>
    </source>
</evidence>
<dbReference type="SUPFAM" id="SSF47336">
    <property type="entry name" value="ACP-like"/>
    <property type="match status" value="4"/>
</dbReference>
<evidence type="ECO:0000256" key="5">
    <source>
        <dbReference type="ARBA" id="ARBA00022737"/>
    </source>
</evidence>
<dbReference type="InterPro" id="IPR020806">
    <property type="entry name" value="PKS_PP-bd"/>
</dbReference>
<dbReference type="EMBL" id="CP163445">
    <property type="protein sequence ID" value="XDQ82224.1"/>
    <property type="molecule type" value="Genomic_DNA"/>
</dbReference>
<gene>
    <name evidence="8" type="ORF">AB2U05_28985</name>
</gene>
<keyword evidence="6" id="KW-0045">Antibiotic biosynthesis</keyword>
<dbReference type="Pfam" id="PF00668">
    <property type="entry name" value="Condensation"/>
    <property type="match status" value="4"/>
</dbReference>
<evidence type="ECO:0000256" key="6">
    <source>
        <dbReference type="ARBA" id="ARBA00023194"/>
    </source>
</evidence>
<reference evidence="8" key="1">
    <citation type="submission" date="2024-07" db="EMBL/GenBank/DDBJ databases">
        <authorList>
            <person name="Yu S.T."/>
        </authorList>
    </citation>
    <scope>NUCLEOTIDE SEQUENCE</scope>
    <source>
        <strain evidence="8">Y1</strain>
    </source>
</reference>
<dbReference type="InterPro" id="IPR023213">
    <property type="entry name" value="CAT-like_dom_sf"/>
</dbReference>
<dbReference type="FunFam" id="3.40.50.12780:FF:000012">
    <property type="entry name" value="Non-ribosomal peptide synthetase"/>
    <property type="match status" value="2"/>
</dbReference>
<keyword evidence="4" id="KW-0597">Phosphoprotein</keyword>
<dbReference type="FunFam" id="1.10.1200.10:FF:000005">
    <property type="entry name" value="Nonribosomal peptide synthetase 1"/>
    <property type="match status" value="1"/>
</dbReference>
<dbReference type="GO" id="GO:0043041">
    <property type="term" value="P:amino acid activation for nonribosomal peptide biosynthetic process"/>
    <property type="evidence" value="ECO:0007669"/>
    <property type="project" value="TreeGrafter"/>
</dbReference>
<name>A0AB39TST8_9ACTN</name>
<evidence type="ECO:0000256" key="2">
    <source>
        <dbReference type="ARBA" id="ARBA00006432"/>
    </source>
</evidence>
<dbReference type="InterPro" id="IPR010071">
    <property type="entry name" value="AA_adenyl_dom"/>
</dbReference>
<dbReference type="RefSeq" id="WP_369184663.1">
    <property type="nucleotide sequence ID" value="NZ_CP163445.1"/>
</dbReference>
<dbReference type="Pfam" id="PF13193">
    <property type="entry name" value="AMP-binding_C"/>
    <property type="match status" value="4"/>
</dbReference>
<dbReference type="InterPro" id="IPR006162">
    <property type="entry name" value="Ppantetheine_attach_site"/>
</dbReference>
<dbReference type="Gene3D" id="2.30.38.10">
    <property type="entry name" value="Luciferase, Domain 3"/>
    <property type="match status" value="4"/>
</dbReference>
<dbReference type="FunFam" id="2.30.38.10:FF:000001">
    <property type="entry name" value="Non-ribosomal peptide synthetase PvdI"/>
    <property type="match status" value="2"/>
</dbReference>
<proteinExistence type="inferred from homology"/>
<evidence type="ECO:0000256" key="4">
    <source>
        <dbReference type="ARBA" id="ARBA00022553"/>
    </source>
</evidence>
<accession>A0AB39TST8</accession>
<dbReference type="InterPro" id="IPR000873">
    <property type="entry name" value="AMP-dep_synth/lig_dom"/>
</dbReference>
<dbReference type="GO" id="GO:0072330">
    <property type="term" value="P:monocarboxylic acid biosynthetic process"/>
    <property type="evidence" value="ECO:0007669"/>
    <property type="project" value="UniProtKB-ARBA"/>
</dbReference>
<dbReference type="Gene3D" id="3.30.559.10">
    <property type="entry name" value="Chloramphenicol acetyltransferase-like domain"/>
    <property type="match status" value="4"/>
</dbReference>
<dbReference type="GO" id="GO:0044550">
    <property type="term" value="P:secondary metabolite biosynthetic process"/>
    <property type="evidence" value="ECO:0007669"/>
    <property type="project" value="UniProtKB-ARBA"/>
</dbReference>
<dbReference type="Gene3D" id="3.40.50.980">
    <property type="match status" value="8"/>
</dbReference>